<accession>A0ABS3YG59</accession>
<evidence type="ECO:0000259" key="2">
    <source>
        <dbReference type="Pfam" id="PF05117"/>
    </source>
</evidence>
<reference evidence="4" key="1">
    <citation type="submission" date="2021-03" db="EMBL/GenBank/DDBJ databases">
        <title>Assistant Professor.</title>
        <authorList>
            <person name="Huq M.A."/>
        </authorList>
    </citation>
    <scope>NUCLEOTIDE SEQUENCE [LARGE SCALE GENOMIC DNA]</scope>
    <source>
        <strain evidence="4">MAH-28</strain>
    </source>
</reference>
<gene>
    <name evidence="3" type="ORF">J7I43_15670</name>
</gene>
<dbReference type="RefSeq" id="WP_209146710.1">
    <property type="nucleotide sequence ID" value="NZ_JAGHKP010000003.1"/>
</dbReference>
<proteinExistence type="predicted"/>
<feature type="domain" description="DUF695" evidence="2">
    <location>
        <begin position="63"/>
        <end position="143"/>
    </location>
</feature>
<evidence type="ECO:0000313" key="4">
    <source>
        <dbReference type="Proteomes" id="UP000679126"/>
    </source>
</evidence>
<comment type="caution">
    <text evidence="3">The sequence shown here is derived from an EMBL/GenBank/DDBJ whole genome shotgun (WGS) entry which is preliminary data.</text>
</comment>
<feature type="signal peptide" evidence="1">
    <location>
        <begin position="1"/>
        <end position="20"/>
    </location>
</feature>
<dbReference type="InterPro" id="IPR016097">
    <property type="entry name" value="DUF695"/>
</dbReference>
<evidence type="ECO:0000256" key="1">
    <source>
        <dbReference type="SAM" id="SignalP"/>
    </source>
</evidence>
<evidence type="ECO:0000313" key="3">
    <source>
        <dbReference type="EMBL" id="MBO9153667.1"/>
    </source>
</evidence>
<dbReference type="Pfam" id="PF05117">
    <property type="entry name" value="DUF695"/>
    <property type="match status" value="1"/>
</dbReference>
<organism evidence="3 4">
    <name type="scientific">Chitinophaga chungangae</name>
    <dbReference type="NCBI Taxonomy" id="2821488"/>
    <lineage>
        <taxon>Bacteria</taxon>
        <taxon>Pseudomonadati</taxon>
        <taxon>Bacteroidota</taxon>
        <taxon>Chitinophagia</taxon>
        <taxon>Chitinophagales</taxon>
        <taxon>Chitinophagaceae</taxon>
        <taxon>Chitinophaga</taxon>
    </lineage>
</organism>
<name>A0ABS3YG59_9BACT</name>
<feature type="chain" id="PRO_5045992430" evidence="1">
    <location>
        <begin position="21"/>
        <end position="148"/>
    </location>
</feature>
<dbReference type="Proteomes" id="UP000679126">
    <property type="component" value="Unassembled WGS sequence"/>
</dbReference>
<protein>
    <submittedName>
        <fullName evidence="3">DUF695 domain-containing protein</fullName>
    </submittedName>
</protein>
<keyword evidence="4" id="KW-1185">Reference proteome</keyword>
<dbReference type="EMBL" id="JAGHKP010000003">
    <property type="protein sequence ID" value="MBO9153667.1"/>
    <property type="molecule type" value="Genomic_DNA"/>
</dbReference>
<sequence length="148" mass="16511">MKLFNFRLMPVLLLVLPAFGQQAPLSAPKYEVNASLKAAAPDAAYPFLLVTDLTIPGCRPGAELNETQASIADAAGTQLQLLVSSVHAGSVQQECRRTDYYYVKDTADMRMVMETFYRDNFSDYRHHLLIRPDPAWKTYLDTLAPAAK</sequence>
<keyword evidence="1" id="KW-0732">Signal</keyword>